<evidence type="ECO:0000313" key="2">
    <source>
        <dbReference type="Proteomes" id="UP001629745"/>
    </source>
</evidence>
<dbReference type="Proteomes" id="UP001629745">
    <property type="component" value="Unassembled WGS sequence"/>
</dbReference>
<sequence>MTGAVSGREPSSPPLVSITTLAELVALTASTHGIFLRYSAGPDRDGADCRSVDRESGIDMPGLVVTPLSPEPWWPGTAEGWIARRLHRCCGLGEQSPDERTRDERQPDRFPWLLTGTVIGHSLDLEPLVAHFRPLARIHRSVLEEAARLYEQQFVPSTRAEQ</sequence>
<dbReference type="InterPro" id="IPR046080">
    <property type="entry name" value="DUF6098"/>
</dbReference>
<evidence type="ECO:0000313" key="1">
    <source>
        <dbReference type="EMBL" id="MFM1722480.1"/>
    </source>
</evidence>
<dbReference type="EMBL" id="JBDLNV010000001">
    <property type="protein sequence ID" value="MFM1722480.1"/>
    <property type="molecule type" value="Genomic_DNA"/>
</dbReference>
<reference evidence="1 2" key="1">
    <citation type="submission" date="2023-11" db="EMBL/GenBank/DDBJ databases">
        <authorList>
            <person name="Val-Calvo J."/>
            <person name="Scortti M."/>
            <person name="Vazquez-Boland J."/>
        </authorList>
    </citation>
    <scope>NUCLEOTIDE SEQUENCE [LARGE SCALE GENOMIC DNA]</scope>
    <source>
        <strain evidence="1 2">PAM 2766</strain>
    </source>
</reference>
<proteinExistence type="predicted"/>
<name>A0ABW9FAB1_9NOCA</name>
<dbReference type="Pfam" id="PF19593">
    <property type="entry name" value="DUF6098"/>
    <property type="match status" value="1"/>
</dbReference>
<organism evidence="1 2">
    <name type="scientific">Rhodococcus parequi</name>
    <dbReference type="NCBI Taxonomy" id="3137122"/>
    <lineage>
        <taxon>Bacteria</taxon>
        <taxon>Bacillati</taxon>
        <taxon>Actinomycetota</taxon>
        <taxon>Actinomycetes</taxon>
        <taxon>Mycobacteriales</taxon>
        <taxon>Nocardiaceae</taxon>
        <taxon>Rhodococcus</taxon>
    </lineage>
</organism>
<comment type="caution">
    <text evidence="1">The sequence shown here is derived from an EMBL/GenBank/DDBJ whole genome shotgun (WGS) entry which is preliminary data.</text>
</comment>
<protein>
    <submittedName>
        <fullName evidence="1">DUF6098 family protein</fullName>
    </submittedName>
</protein>
<accession>A0ABW9FAB1</accession>
<dbReference type="RefSeq" id="WP_420163033.1">
    <property type="nucleotide sequence ID" value="NZ_JBDLNV010000001.1"/>
</dbReference>
<keyword evidence="2" id="KW-1185">Reference proteome</keyword>
<gene>
    <name evidence="1" type="ORF">ABEU20_001035</name>
</gene>